<dbReference type="CDD" id="cd01071">
    <property type="entry name" value="PBP2_PhnD_like"/>
    <property type="match status" value="1"/>
</dbReference>
<dbReference type="GO" id="GO:0055085">
    <property type="term" value="P:transmembrane transport"/>
    <property type="evidence" value="ECO:0007669"/>
    <property type="project" value="InterPro"/>
</dbReference>
<dbReference type="Proteomes" id="UP000603865">
    <property type="component" value="Unassembled WGS sequence"/>
</dbReference>
<dbReference type="RefSeq" id="WP_189090974.1">
    <property type="nucleotide sequence ID" value="NZ_BMQL01000014.1"/>
</dbReference>
<dbReference type="GO" id="GO:0043190">
    <property type="term" value="C:ATP-binding cassette (ABC) transporter complex"/>
    <property type="evidence" value="ECO:0007669"/>
    <property type="project" value="InterPro"/>
</dbReference>
<dbReference type="PANTHER" id="PTHR35841">
    <property type="entry name" value="PHOSPHONATES-BINDING PERIPLASMIC PROTEIN"/>
    <property type="match status" value="1"/>
</dbReference>
<dbReference type="AlphaFoldDB" id="A0A918C8H5"/>
<reference evidence="4" key="1">
    <citation type="journal article" date="2014" name="Int. J. Syst. Evol. Microbiol.">
        <title>Complete genome sequence of Corynebacterium casei LMG S-19264T (=DSM 44701T), isolated from a smear-ripened cheese.</title>
        <authorList>
            <consortium name="US DOE Joint Genome Institute (JGI-PGF)"/>
            <person name="Walter F."/>
            <person name="Albersmeier A."/>
            <person name="Kalinowski J."/>
            <person name="Ruckert C."/>
        </authorList>
    </citation>
    <scope>NUCLEOTIDE SEQUENCE</scope>
    <source>
        <strain evidence="4">JCM 31311</strain>
    </source>
</reference>
<keyword evidence="5" id="KW-1185">Reference proteome</keyword>
<dbReference type="Gene3D" id="3.40.190.10">
    <property type="entry name" value="Periplasmic binding protein-like II"/>
    <property type="match status" value="2"/>
</dbReference>
<gene>
    <name evidence="4" type="ORF">GCM10008957_26360</name>
</gene>
<evidence type="ECO:0000313" key="5">
    <source>
        <dbReference type="Proteomes" id="UP000603865"/>
    </source>
</evidence>
<dbReference type="SUPFAM" id="SSF53850">
    <property type="entry name" value="Periplasmic binding protein-like II"/>
    <property type="match status" value="1"/>
</dbReference>
<dbReference type="EMBL" id="BMQL01000014">
    <property type="protein sequence ID" value="GGR12230.1"/>
    <property type="molecule type" value="Genomic_DNA"/>
</dbReference>
<evidence type="ECO:0000256" key="3">
    <source>
        <dbReference type="SAM" id="SignalP"/>
    </source>
</evidence>
<dbReference type="PANTHER" id="PTHR35841:SF1">
    <property type="entry name" value="PHOSPHONATES-BINDING PERIPLASMIC PROTEIN"/>
    <property type="match status" value="1"/>
</dbReference>
<reference evidence="4" key="2">
    <citation type="submission" date="2020-09" db="EMBL/GenBank/DDBJ databases">
        <authorList>
            <person name="Sun Q."/>
            <person name="Ohkuma M."/>
        </authorList>
    </citation>
    <scope>NUCLEOTIDE SEQUENCE</scope>
    <source>
        <strain evidence="4">JCM 31311</strain>
    </source>
</reference>
<proteinExistence type="inferred from homology"/>
<evidence type="ECO:0000256" key="2">
    <source>
        <dbReference type="ARBA" id="ARBA00022729"/>
    </source>
</evidence>
<comment type="similarity">
    <text evidence="1">Belongs to the phosphate/phosphite/phosphonate binding protein family.</text>
</comment>
<name>A0A918C8H5_9DEIO</name>
<feature type="chain" id="PRO_5037848288" evidence="3">
    <location>
        <begin position="24"/>
        <end position="296"/>
    </location>
</feature>
<dbReference type="NCBIfam" id="TIGR01098">
    <property type="entry name" value="3A0109s03R"/>
    <property type="match status" value="1"/>
</dbReference>
<accession>A0A918C8H5</accession>
<protein>
    <submittedName>
        <fullName evidence="4">Phosphonate ABC transporter substrate-binding protein</fullName>
    </submittedName>
</protein>
<keyword evidence="2 3" id="KW-0732">Signal</keyword>
<feature type="signal peptide" evidence="3">
    <location>
        <begin position="1"/>
        <end position="23"/>
    </location>
</feature>
<evidence type="ECO:0000313" key="4">
    <source>
        <dbReference type="EMBL" id="GGR12230.1"/>
    </source>
</evidence>
<evidence type="ECO:0000256" key="1">
    <source>
        <dbReference type="ARBA" id="ARBA00007162"/>
    </source>
</evidence>
<sequence>MKNIRLTSVLALGILASVGAASAAENCRVVNMGFNPAQDSAAVLTNGTAIAKYLESKVRGIQVKTTVAQDYQALVEATRSGKLDFAWLSPVSYVQAHDEANAQVLLKSVRNGGPYYWAAFVVRKDSGIKTLNDMRGKTIAWIDPNSAAGYTFPRATLVAKGVNPDTFFSKQTFAGKHDAAVLALANGSVDVIATFSNNTSGTSGSWTQYLPADKAAALTPVVYSKPIPGDTLSVRADYQTGCADVTTRIRSAIVGMSSDPAAAGLLKKLYTIDSMIPAKDSDYNVVRQAIAASAKK</sequence>
<organism evidence="4 5">
    <name type="scientific">Deinococcus ruber</name>
    <dbReference type="NCBI Taxonomy" id="1848197"/>
    <lineage>
        <taxon>Bacteria</taxon>
        <taxon>Thermotogati</taxon>
        <taxon>Deinococcota</taxon>
        <taxon>Deinococci</taxon>
        <taxon>Deinococcales</taxon>
        <taxon>Deinococcaceae</taxon>
        <taxon>Deinococcus</taxon>
    </lineage>
</organism>
<comment type="caution">
    <text evidence="4">The sequence shown here is derived from an EMBL/GenBank/DDBJ whole genome shotgun (WGS) entry which is preliminary data.</text>
</comment>
<dbReference type="InterPro" id="IPR005770">
    <property type="entry name" value="PhnD"/>
</dbReference>
<dbReference type="Pfam" id="PF12974">
    <property type="entry name" value="Phosphonate-bd"/>
    <property type="match status" value="1"/>
</dbReference>